<dbReference type="Pfam" id="PF08032">
    <property type="entry name" value="SpoU_sub_bind"/>
    <property type="match status" value="1"/>
</dbReference>
<keyword evidence="2 6" id="KW-0489">Methyltransferase</keyword>
<dbReference type="InterPro" id="IPR013123">
    <property type="entry name" value="SpoU_subst-bd"/>
</dbReference>
<dbReference type="KEGG" id="dho:Dia5BBH33_06780"/>
<dbReference type="InterPro" id="IPR004441">
    <property type="entry name" value="rRNA_MeTrfase_TrmH"/>
</dbReference>
<dbReference type="Pfam" id="PF00588">
    <property type="entry name" value="SpoU_methylase"/>
    <property type="match status" value="1"/>
</dbReference>
<dbReference type="CDD" id="cd18103">
    <property type="entry name" value="SpoU-like_RlmB"/>
    <property type="match status" value="1"/>
</dbReference>
<dbReference type="Gene3D" id="3.30.1330.30">
    <property type="match status" value="1"/>
</dbReference>
<dbReference type="InterPro" id="IPR029028">
    <property type="entry name" value="Alpha/beta_knot_MTases"/>
</dbReference>
<organism evidence="6 7">
    <name type="scientific">Dialister hominis</name>
    <dbReference type="NCBI Taxonomy" id="2582419"/>
    <lineage>
        <taxon>Bacteria</taxon>
        <taxon>Bacillati</taxon>
        <taxon>Bacillota</taxon>
        <taxon>Negativicutes</taxon>
        <taxon>Veillonellales</taxon>
        <taxon>Veillonellaceae</taxon>
        <taxon>Dialister</taxon>
    </lineage>
</organism>
<name>A0A8D5A0H2_9FIRM</name>
<dbReference type="Proteomes" id="UP000320585">
    <property type="component" value="Chromosome"/>
</dbReference>
<dbReference type="GO" id="GO:0006396">
    <property type="term" value="P:RNA processing"/>
    <property type="evidence" value="ECO:0007669"/>
    <property type="project" value="InterPro"/>
</dbReference>
<proteinExistence type="inferred from homology"/>
<dbReference type="GO" id="GO:0032259">
    <property type="term" value="P:methylation"/>
    <property type="evidence" value="ECO:0007669"/>
    <property type="project" value="UniProtKB-KW"/>
</dbReference>
<dbReference type="SMART" id="SM00967">
    <property type="entry name" value="SpoU_sub_bind"/>
    <property type="match status" value="1"/>
</dbReference>
<feature type="region of interest" description="Disordered" evidence="4">
    <location>
        <begin position="1"/>
        <end position="55"/>
    </location>
</feature>
<evidence type="ECO:0000313" key="7">
    <source>
        <dbReference type="Proteomes" id="UP000320585"/>
    </source>
</evidence>
<dbReference type="FunFam" id="3.40.1280.10:FF:000008">
    <property type="entry name" value="Group 3 RNA methyltransferase TrmH"/>
    <property type="match status" value="1"/>
</dbReference>
<dbReference type="NCBIfam" id="TIGR00186">
    <property type="entry name" value="rRNA_methyl_3"/>
    <property type="match status" value="1"/>
</dbReference>
<dbReference type="SUPFAM" id="SSF55315">
    <property type="entry name" value="L30e-like"/>
    <property type="match status" value="1"/>
</dbReference>
<accession>A0A8D5A0H2</accession>
<evidence type="ECO:0000256" key="2">
    <source>
        <dbReference type="ARBA" id="ARBA00022603"/>
    </source>
</evidence>
<dbReference type="GO" id="GO:0003723">
    <property type="term" value="F:RNA binding"/>
    <property type="evidence" value="ECO:0007669"/>
    <property type="project" value="InterPro"/>
</dbReference>
<dbReference type="PANTHER" id="PTHR46429:SF1">
    <property type="entry name" value="23S RRNA (GUANOSINE-2'-O-)-METHYLTRANSFERASE RLMB"/>
    <property type="match status" value="1"/>
</dbReference>
<dbReference type="EMBL" id="AP019697">
    <property type="protein sequence ID" value="BBK24743.1"/>
    <property type="molecule type" value="Genomic_DNA"/>
</dbReference>
<dbReference type="SUPFAM" id="SSF75217">
    <property type="entry name" value="alpha/beta knot"/>
    <property type="match status" value="1"/>
</dbReference>
<reference evidence="7" key="1">
    <citation type="submission" date="2019-05" db="EMBL/GenBank/DDBJ databases">
        <title>Complete genome sequencing of Dialister sp. strain 5BBH33.</title>
        <authorList>
            <person name="Sakamoto M."/>
            <person name="Murakami T."/>
            <person name="Mori H."/>
        </authorList>
    </citation>
    <scope>NUCLEOTIDE SEQUENCE [LARGE SCALE GENOMIC DNA]</scope>
    <source>
        <strain evidence="7">5BBH33</strain>
    </source>
</reference>
<gene>
    <name evidence="6" type="ORF">Dia5BBH33_06780</name>
</gene>
<dbReference type="RefSeq" id="WP_231939235.1">
    <property type="nucleotide sequence ID" value="NZ_AP019697.1"/>
</dbReference>
<dbReference type="InterPro" id="IPR029064">
    <property type="entry name" value="Ribosomal_eL30-like_sf"/>
</dbReference>
<dbReference type="GO" id="GO:0008173">
    <property type="term" value="F:RNA methyltransferase activity"/>
    <property type="evidence" value="ECO:0007669"/>
    <property type="project" value="InterPro"/>
</dbReference>
<dbReference type="GeneID" id="92715899"/>
<evidence type="ECO:0000313" key="6">
    <source>
        <dbReference type="EMBL" id="BBK24743.1"/>
    </source>
</evidence>
<evidence type="ECO:0000256" key="4">
    <source>
        <dbReference type="SAM" id="MobiDB-lite"/>
    </source>
</evidence>
<feature type="compositionally biased region" description="Basic and acidic residues" evidence="4">
    <location>
        <begin position="1"/>
        <end position="31"/>
    </location>
</feature>
<comment type="similarity">
    <text evidence="1">Belongs to the class IV-like SAM-binding methyltransferase superfamily. RNA methyltransferase TrmH family.</text>
</comment>
<sequence>MMKDKRASHTTREKDSSYKQNKDTGRNEKRPKSMQAKRRNPAQHRGERKPDIDTSLVTYGRNSVMEFLRAGKVRQIYLKSGRHDERLQEILEEAKSRAVPIKEVEEEELDSMSGGVVHQGIAALLFPYEYQDMNAVIKKWEGKDPIFILFDGVEDVRNLGAIVRTAECAGAACVLLPNHKSSPVTAAAMKTAAGAFAYLPVCRIGNIQQTLKYLKEKGFWVVGTDMDGESLYYEANLKGPLVIVMGAEGKGMSPLTRRMCDFCVRIPMKGKVSSLNVSVAAALLLYEAVKQRN</sequence>
<feature type="domain" description="RNA 2-O ribose methyltransferase substrate binding" evidence="5">
    <location>
        <begin position="57"/>
        <end position="131"/>
    </location>
</feature>
<dbReference type="GO" id="GO:0005829">
    <property type="term" value="C:cytosol"/>
    <property type="evidence" value="ECO:0007669"/>
    <property type="project" value="TreeGrafter"/>
</dbReference>
<dbReference type="AlphaFoldDB" id="A0A8D5A0H2"/>
<evidence type="ECO:0000256" key="1">
    <source>
        <dbReference type="ARBA" id="ARBA00007228"/>
    </source>
</evidence>
<protein>
    <submittedName>
        <fullName evidence="6">23S rRNA (Guanosine(2251)-2'-O)-methyltransferase RlmB</fullName>
    </submittedName>
</protein>
<dbReference type="Gene3D" id="3.40.1280.10">
    <property type="match status" value="1"/>
</dbReference>
<dbReference type="InterPro" id="IPR001537">
    <property type="entry name" value="SpoU_MeTrfase"/>
</dbReference>
<keyword evidence="3 6" id="KW-0808">Transferase</keyword>
<dbReference type="InterPro" id="IPR029026">
    <property type="entry name" value="tRNA_m1G_MTases_N"/>
</dbReference>
<evidence type="ECO:0000259" key="5">
    <source>
        <dbReference type="SMART" id="SM00967"/>
    </source>
</evidence>
<dbReference type="PANTHER" id="PTHR46429">
    <property type="entry name" value="23S RRNA (GUANOSINE-2'-O-)-METHYLTRANSFERASE RLMB"/>
    <property type="match status" value="1"/>
</dbReference>
<keyword evidence="7" id="KW-1185">Reference proteome</keyword>
<evidence type="ECO:0000256" key="3">
    <source>
        <dbReference type="ARBA" id="ARBA00022679"/>
    </source>
</evidence>